<evidence type="ECO:0000256" key="14">
    <source>
        <dbReference type="ARBA" id="ARBA00030453"/>
    </source>
</evidence>
<dbReference type="KEGG" id="kdj:28970782"/>
<proteinExistence type="inferred from homology"/>
<evidence type="ECO:0000256" key="9">
    <source>
        <dbReference type="ARBA" id="ARBA00022829"/>
    </source>
</evidence>
<dbReference type="GO" id="GO:1990537">
    <property type="term" value="C:mitotic spindle polar microtubule"/>
    <property type="evidence" value="ECO:0007669"/>
    <property type="project" value="TreeGrafter"/>
</dbReference>
<feature type="region of interest" description="Disordered" evidence="15">
    <location>
        <begin position="104"/>
        <end position="172"/>
    </location>
</feature>
<feature type="compositionally biased region" description="Polar residues" evidence="15">
    <location>
        <begin position="121"/>
        <end position="141"/>
    </location>
</feature>
<keyword evidence="7" id="KW-0963">Cytoplasm</keyword>
<comment type="similarity">
    <text evidence="4">Belongs to the DASH complex DAM1 family.</text>
</comment>
<feature type="compositionally biased region" description="Polar residues" evidence="15">
    <location>
        <begin position="11"/>
        <end position="23"/>
    </location>
</feature>
<evidence type="ECO:0000256" key="3">
    <source>
        <dbReference type="ARBA" id="ARBA00004629"/>
    </source>
</evidence>
<evidence type="ECO:0000256" key="8">
    <source>
        <dbReference type="ARBA" id="ARBA00022701"/>
    </source>
</evidence>
<dbReference type="EMBL" id="CP144540">
    <property type="protein sequence ID" value="WWC65970.1"/>
    <property type="molecule type" value="Genomic_DNA"/>
</dbReference>
<organism evidence="16 17">
    <name type="scientific">Kwoniella dejecticola CBS 10117</name>
    <dbReference type="NCBI Taxonomy" id="1296121"/>
    <lineage>
        <taxon>Eukaryota</taxon>
        <taxon>Fungi</taxon>
        <taxon>Dikarya</taxon>
        <taxon>Basidiomycota</taxon>
        <taxon>Agaricomycotina</taxon>
        <taxon>Tremellomycetes</taxon>
        <taxon>Tremellales</taxon>
        <taxon>Cryptococcaceae</taxon>
        <taxon>Kwoniella</taxon>
    </lineage>
</organism>
<evidence type="ECO:0000256" key="7">
    <source>
        <dbReference type="ARBA" id="ARBA00022490"/>
    </source>
</evidence>
<evidence type="ECO:0000256" key="5">
    <source>
        <dbReference type="ARBA" id="ARBA00020497"/>
    </source>
</evidence>
<evidence type="ECO:0000256" key="11">
    <source>
        <dbReference type="ARBA" id="ARBA00023212"/>
    </source>
</evidence>
<keyword evidence="6" id="KW-0158">Chromosome</keyword>
<dbReference type="InterPro" id="IPR013962">
    <property type="entry name" value="DASH_Dam1"/>
</dbReference>
<dbReference type="GeneID" id="28970782"/>
<keyword evidence="12" id="KW-0539">Nucleus</keyword>
<reference evidence="16" key="1">
    <citation type="submission" date="2013-07" db="EMBL/GenBank/DDBJ databases">
        <authorList>
            <consortium name="The Broad Institute Genome Sequencing Platform"/>
            <person name="Cuomo C."/>
            <person name="Litvintseva A."/>
            <person name="Chen Y."/>
            <person name="Heitman J."/>
            <person name="Sun S."/>
            <person name="Springer D."/>
            <person name="Dromer F."/>
            <person name="Young S.K."/>
            <person name="Zeng Q."/>
            <person name="Gargeya S."/>
            <person name="Fitzgerald M."/>
            <person name="Abouelleil A."/>
            <person name="Alvarado L."/>
            <person name="Berlin A.M."/>
            <person name="Chapman S.B."/>
            <person name="Dewar J."/>
            <person name="Goldberg J."/>
            <person name="Griggs A."/>
            <person name="Gujja S."/>
            <person name="Hansen M."/>
            <person name="Howarth C."/>
            <person name="Imamovic A."/>
            <person name="Larimer J."/>
            <person name="McCowan C."/>
            <person name="Murphy C."/>
            <person name="Pearson M."/>
            <person name="Priest M."/>
            <person name="Roberts A."/>
            <person name="Saif S."/>
            <person name="Shea T."/>
            <person name="Sykes S."/>
            <person name="Wortman J."/>
            <person name="Nusbaum C."/>
            <person name="Birren B."/>
        </authorList>
    </citation>
    <scope>NUCLEOTIDE SEQUENCE</scope>
    <source>
        <strain evidence="16">CBS 10117</strain>
    </source>
</reference>
<evidence type="ECO:0000313" key="16">
    <source>
        <dbReference type="EMBL" id="WWC65970.1"/>
    </source>
</evidence>
<keyword evidence="10" id="KW-0995">Kinetochore</keyword>
<evidence type="ECO:0000256" key="12">
    <source>
        <dbReference type="ARBA" id="ARBA00023242"/>
    </source>
</evidence>
<keyword evidence="11" id="KW-0206">Cytoskeleton</keyword>
<dbReference type="RefSeq" id="XP_065825946.1">
    <property type="nucleotide sequence ID" value="XM_065969874.1"/>
</dbReference>
<sequence>MAPPHPLRRISTGSLSSLARSTDRNTLSASGLDHLTGAMVELSDEMATLSSNVQQMTALHDALGTFNEAFAGYLYALKMNAFCVEWPQAPNEQGFSRLEALEAPDPLAGPSISAQPPTPISAPSRSSTNPADTTYATQYSYNDDEPAPAPAAKKPTTGIRKPSGGVSVKKNASAAAARKKRELEISSVIDTLPLEYRGGEPAERMRMEKVIMKLMEHPDGISLKDMVSPPELPQAKVNKCLIALVAKKLVTKPTVNKVTMYRWVGA</sequence>
<protein>
    <recommendedName>
        <fullName evidence="5">DASH complex subunit DAM1</fullName>
    </recommendedName>
    <alternativeName>
        <fullName evidence="14">Outer kinetochore protein DAM1</fullName>
    </alternativeName>
</protein>
<dbReference type="GO" id="GO:0044732">
    <property type="term" value="C:mitotic spindle pole body"/>
    <property type="evidence" value="ECO:0007669"/>
    <property type="project" value="TreeGrafter"/>
</dbReference>
<dbReference type="PANTHER" id="PTHR28113:SF1">
    <property type="entry name" value="DASH COMPLEX SUBUNIT DAM1"/>
    <property type="match status" value="1"/>
</dbReference>
<dbReference type="Proteomes" id="UP000078595">
    <property type="component" value="Chromosome 11"/>
</dbReference>
<keyword evidence="9" id="KW-0159">Chromosome partition</keyword>
<dbReference type="GO" id="GO:0042729">
    <property type="term" value="C:DASH complex"/>
    <property type="evidence" value="ECO:0007669"/>
    <property type="project" value="InterPro"/>
</dbReference>
<reference evidence="16" key="2">
    <citation type="submission" date="2024-02" db="EMBL/GenBank/DDBJ databases">
        <title>Comparative genomics of Cryptococcus and Kwoniella reveals pathogenesis evolution and contrasting modes of karyotype evolution via chromosome fusion or intercentromeric recombination.</title>
        <authorList>
            <person name="Coelho M.A."/>
            <person name="David-Palma M."/>
            <person name="Shea T."/>
            <person name="Bowers K."/>
            <person name="McGinley-Smith S."/>
            <person name="Mohammad A.W."/>
            <person name="Gnirke A."/>
            <person name="Yurkov A.M."/>
            <person name="Nowrousian M."/>
            <person name="Sun S."/>
            <person name="Cuomo C.A."/>
            <person name="Heitman J."/>
        </authorList>
    </citation>
    <scope>NUCLEOTIDE SEQUENCE</scope>
    <source>
        <strain evidence="16">CBS 10117</strain>
    </source>
</reference>
<evidence type="ECO:0000256" key="1">
    <source>
        <dbReference type="ARBA" id="ARBA00004123"/>
    </source>
</evidence>
<evidence type="ECO:0000256" key="2">
    <source>
        <dbReference type="ARBA" id="ARBA00004186"/>
    </source>
</evidence>
<evidence type="ECO:0000256" key="15">
    <source>
        <dbReference type="SAM" id="MobiDB-lite"/>
    </source>
</evidence>
<evidence type="ECO:0000256" key="4">
    <source>
        <dbReference type="ARBA" id="ARBA00010073"/>
    </source>
</evidence>
<dbReference type="AlphaFoldDB" id="A0AAJ8KXZ7"/>
<keyword evidence="13" id="KW-0137">Centromere</keyword>
<keyword evidence="17" id="KW-1185">Reference proteome</keyword>
<keyword evidence="8" id="KW-0493">Microtubule</keyword>
<gene>
    <name evidence="16" type="ORF">I303_108592</name>
</gene>
<accession>A0AAJ8KXZ7</accession>
<evidence type="ECO:0000313" key="17">
    <source>
        <dbReference type="Proteomes" id="UP000078595"/>
    </source>
</evidence>
<evidence type="ECO:0000256" key="13">
    <source>
        <dbReference type="ARBA" id="ARBA00023328"/>
    </source>
</evidence>
<evidence type="ECO:0000256" key="6">
    <source>
        <dbReference type="ARBA" id="ARBA00022454"/>
    </source>
</evidence>
<dbReference type="PANTHER" id="PTHR28113">
    <property type="entry name" value="DASH COMPLEX SUBUNIT DAM1"/>
    <property type="match status" value="1"/>
</dbReference>
<comment type="subcellular location">
    <subcellularLocation>
        <location evidence="3">Chromosome</location>
        <location evidence="3">Centromere</location>
        <location evidence="3">Kinetochore</location>
    </subcellularLocation>
    <subcellularLocation>
        <location evidence="2">Cytoplasm</location>
        <location evidence="2">Cytoskeleton</location>
        <location evidence="2">Spindle</location>
    </subcellularLocation>
    <subcellularLocation>
        <location evidence="1">Nucleus</location>
    </subcellularLocation>
</comment>
<evidence type="ECO:0000256" key="10">
    <source>
        <dbReference type="ARBA" id="ARBA00022838"/>
    </source>
</evidence>
<dbReference type="Pfam" id="PF08653">
    <property type="entry name" value="DASH_Dam1"/>
    <property type="match status" value="1"/>
</dbReference>
<name>A0AAJ8KXZ7_9TREE</name>
<dbReference type="GO" id="GO:1990758">
    <property type="term" value="P:mitotic sister chromatid biorientation"/>
    <property type="evidence" value="ECO:0007669"/>
    <property type="project" value="TreeGrafter"/>
</dbReference>
<feature type="region of interest" description="Disordered" evidence="15">
    <location>
        <begin position="1"/>
        <end position="23"/>
    </location>
</feature>